<dbReference type="InterPro" id="IPR005530">
    <property type="entry name" value="SPW"/>
</dbReference>
<gene>
    <name evidence="3" type="ORF">ACFS7Z_25950</name>
</gene>
<dbReference type="Proteomes" id="UP001597641">
    <property type="component" value="Unassembled WGS sequence"/>
</dbReference>
<dbReference type="RefSeq" id="WP_377491973.1">
    <property type="nucleotide sequence ID" value="NZ_JBHUOX010000044.1"/>
</dbReference>
<feature type="transmembrane region" description="Helical" evidence="1">
    <location>
        <begin position="67"/>
        <end position="86"/>
    </location>
</feature>
<dbReference type="EMBL" id="JBHUOX010000044">
    <property type="protein sequence ID" value="MFD3003826.1"/>
    <property type="molecule type" value="Genomic_DNA"/>
</dbReference>
<feature type="domain" description="SPW repeat-containing integral membrane" evidence="2">
    <location>
        <begin position="9"/>
        <end position="108"/>
    </location>
</feature>
<reference evidence="4" key="1">
    <citation type="journal article" date="2019" name="Int. J. Syst. Evol. Microbiol.">
        <title>The Global Catalogue of Microorganisms (GCM) 10K type strain sequencing project: providing services to taxonomists for standard genome sequencing and annotation.</title>
        <authorList>
            <consortium name="The Broad Institute Genomics Platform"/>
            <consortium name="The Broad Institute Genome Sequencing Center for Infectious Disease"/>
            <person name="Wu L."/>
            <person name="Ma J."/>
        </authorList>
    </citation>
    <scope>NUCLEOTIDE SEQUENCE [LARGE SCALE GENOMIC DNA]</scope>
    <source>
        <strain evidence="4">KCTC 23984</strain>
    </source>
</reference>
<evidence type="ECO:0000313" key="3">
    <source>
        <dbReference type="EMBL" id="MFD3003826.1"/>
    </source>
</evidence>
<evidence type="ECO:0000256" key="1">
    <source>
        <dbReference type="SAM" id="Phobius"/>
    </source>
</evidence>
<keyword evidence="1" id="KW-0812">Transmembrane</keyword>
<evidence type="ECO:0000313" key="4">
    <source>
        <dbReference type="Proteomes" id="UP001597641"/>
    </source>
</evidence>
<keyword evidence="1" id="KW-0472">Membrane</keyword>
<name>A0ABW6C1U3_9BACT</name>
<proteinExistence type="predicted"/>
<organism evidence="3 4">
    <name type="scientific">Pontibacter toksunensis</name>
    <dbReference type="NCBI Taxonomy" id="1332631"/>
    <lineage>
        <taxon>Bacteria</taxon>
        <taxon>Pseudomonadati</taxon>
        <taxon>Bacteroidota</taxon>
        <taxon>Cytophagia</taxon>
        <taxon>Cytophagales</taxon>
        <taxon>Hymenobacteraceae</taxon>
        <taxon>Pontibacter</taxon>
    </lineage>
</organism>
<comment type="caution">
    <text evidence="3">The sequence shown here is derived from an EMBL/GenBank/DDBJ whole genome shotgun (WGS) entry which is preliminary data.</text>
</comment>
<accession>A0ABW6C1U3</accession>
<keyword evidence="4" id="KW-1185">Reference proteome</keyword>
<keyword evidence="1" id="KW-1133">Transmembrane helix</keyword>
<sequence length="129" mass="14223">MRFIPTRFHGILDYVVGLLLLASPWLLGFSEIEAATWAAIIAGAVVLLQAVVTDFEAGILHKVPMGMHLLVDLVLGTALAASPWLLSFDGRTYLPHLILGLYLLLASLATHRRPSRPYQRGYVRPGHVR</sequence>
<feature type="transmembrane region" description="Helical" evidence="1">
    <location>
        <begin position="12"/>
        <end position="29"/>
    </location>
</feature>
<feature type="transmembrane region" description="Helical" evidence="1">
    <location>
        <begin position="35"/>
        <end position="55"/>
    </location>
</feature>
<feature type="transmembrane region" description="Helical" evidence="1">
    <location>
        <begin position="92"/>
        <end position="110"/>
    </location>
</feature>
<dbReference type="Pfam" id="PF03779">
    <property type="entry name" value="SPW"/>
    <property type="match status" value="1"/>
</dbReference>
<protein>
    <submittedName>
        <fullName evidence="3">SPW repeat protein</fullName>
    </submittedName>
</protein>
<evidence type="ECO:0000259" key="2">
    <source>
        <dbReference type="Pfam" id="PF03779"/>
    </source>
</evidence>